<sequence length="272" mass="28066">MDIAAPGDCIQSTFRNGGYSNYSGTSQAAPHVAGAAAWLTRGSAKPVDRAGVLAVRDRIVNAGNGNWTDRSGDGVKEPLLDLSNTAVFPAGGTAGPDATFVPSCDRATRACSFNASLTTGTGLAYSWDFGDGTTGTGARPAHTYSSYGLYKARLTVTDGSGRTGGNTAYVRATDPAQNEKPVAAFTRFCTAAAWCGFDATGSYDPDGTIASYRWDFGDGTTGTELKPSHTYPGRTATYTARLTVTDKKGATASSTATVTCTSQTYLTVCSAA</sequence>
<protein>
    <recommendedName>
        <fullName evidence="5">PKD domain-containing protein</fullName>
    </recommendedName>
</protein>
<evidence type="ECO:0000256" key="3">
    <source>
        <dbReference type="ARBA" id="ARBA00022825"/>
    </source>
</evidence>
<dbReference type="InterPro" id="IPR036852">
    <property type="entry name" value="Peptidase_S8/S53_dom_sf"/>
</dbReference>
<dbReference type="EMBL" id="BNBO01000020">
    <property type="protein sequence ID" value="GHH73597.1"/>
    <property type="molecule type" value="Genomic_DNA"/>
</dbReference>
<keyword evidence="7" id="KW-1185">Reference proteome</keyword>
<evidence type="ECO:0000256" key="4">
    <source>
        <dbReference type="PROSITE-ProRule" id="PRU01240"/>
    </source>
</evidence>
<reference evidence="6" key="1">
    <citation type="journal article" date="2014" name="Int. J. Syst. Evol. Microbiol.">
        <title>Complete genome sequence of Corynebacterium casei LMG S-19264T (=DSM 44701T), isolated from a smear-ripened cheese.</title>
        <authorList>
            <consortium name="US DOE Joint Genome Institute (JGI-PGF)"/>
            <person name="Walter F."/>
            <person name="Albersmeier A."/>
            <person name="Kalinowski J."/>
            <person name="Ruckert C."/>
        </authorList>
    </citation>
    <scope>NUCLEOTIDE SEQUENCE</scope>
    <source>
        <strain evidence="6">JCM 4646</strain>
    </source>
</reference>
<dbReference type="PROSITE" id="PS51892">
    <property type="entry name" value="SUBTILASE"/>
    <property type="match status" value="1"/>
</dbReference>
<accession>A0A919FVZ4</accession>
<comment type="caution">
    <text evidence="6">The sequence shown here is derived from an EMBL/GenBank/DDBJ whole genome shotgun (WGS) entry which is preliminary data.</text>
</comment>
<comment type="caution">
    <text evidence="4">Lacks conserved residue(s) required for the propagation of feature annotation.</text>
</comment>
<dbReference type="PROSITE" id="PS50093">
    <property type="entry name" value="PKD"/>
    <property type="match status" value="2"/>
</dbReference>
<dbReference type="GO" id="GO:0005975">
    <property type="term" value="P:carbohydrate metabolic process"/>
    <property type="evidence" value="ECO:0007669"/>
    <property type="project" value="UniProtKB-ARBA"/>
</dbReference>
<dbReference type="SMART" id="SM00089">
    <property type="entry name" value="PKD"/>
    <property type="match status" value="2"/>
</dbReference>
<evidence type="ECO:0000259" key="5">
    <source>
        <dbReference type="PROSITE" id="PS50093"/>
    </source>
</evidence>
<feature type="domain" description="PKD" evidence="5">
    <location>
        <begin position="197"/>
        <end position="259"/>
    </location>
</feature>
<evidence type="ECO:0000256" key="1">
    <source>
        <dbReference type="ARBA" id="ARBA00022670"/>
    </source>
</evidence>
<dbReference type="CDD" id="cd00146">
    <property type="entry name" value="PKD"/>
    <property type="match status" value="2"/>
</dbReference>
<dbReference type="Pfam" id="PF18911">
    <property type="entry name" value="PKD_4"/>
    <property type="match status" value="2"/>
</dbReference>
<evidence type="ECO:0000256" key="2">
    <source>
        <dbReference type="ARBA" id="ARBA00022801"/>
    </source>
</evidence>
<dbReference type="InterPro" id="IPR013783">
    <property type="entry name" value="Ig-like_fold"/>
</dbReference>
<dbReference type="Pfam" id="PF00082">
    <property type="entry name" value="Peptidase_S8"/>
    <property type="match status" value="1"/>
</dbReference>
<dbReference type="InterPro" id="IPR000209">
    <property type="entry name" value="Peptidase_S8/S53_dom"/>
</dbReference>
<organism evidence="6 7">
    <name type="scientific">Kitasatospora indigofera</name>
    <dbReference type="NCBI Taxonomy" id="67307"/>
    <lineage>
        <taxon>Bacteria</taxon>
        <taxon>Bacillati</taxon>
        <taxon>Actinomycetota</taxon>
        <taxon>Actinomycetes</taxon>
        <taxon>Kitasatosporales</taxon>
        <taxon>Streptomycetaceae</taxon>
        <taxon>Kitasatospora</taxon>
    </lineage>
</organism>
<dbReference type="Gene3D" id="2.60.40.10">
    <property type="entry name" value="Immunoglobulins"/>
    <property type="match status" value="2"/>
</dbReference>
<dbReference type="InterPro" id="IPR023828">
    <property type="entry name" value="Peptidase_S8_Ser-AS"/>
</dbReference>
<dbReference type="GO" id="GO:0004252">
    <property type="term" value="F:serine-type endopeptidase activity"/>
    <property type="evidence" value="ECO:0007669"/>
    <property type="project" value="InterPro"/>
</dbReference>
<gene>
    <name evidence="6" type="ORF">GCM10018781_38360</name>
</gene>
<keyword evidence="1" id="KW-0645">Protease</keyword>
<dbReference type="PROSITE" id="PS00138">
    <property type="entry name" value="SUBTILASE_SER"/>
    <property type="match status" value="1"/>
</dbReference>
<dbReference type="SUPFAM" id="SSF52743">
    <property type="entry name" value="Subtilisin-like"/>
    <property type="match status" value="1"/>
</dbReference>
<evidence type="ECO:0000313" key="6">
    <source>
        <dbReference type="EMBL" id="GHH73597.1"/>
    </source>
</evidence>
<dbReference type="GO" id="GO:0006508">
    <property type="term" value="P:proteolysis"/>
    <property type="evidence" value="ECO:0007669"/>
    <property type="project" value="UniProtKB-KW"/>
</dbReference>
<proteinExistence type="inferred from homology"/>
<reference evidence="6" key="2">
    <citation type="submission" date="2020-09" db="EMBL/GenBank/DDBJ databases">
        <authorList>
            <person name="Sun Q."/>
            <person name="Ohkuma M."/>
        </authorList>
    </citation>
    <scope>NUCLEOTIDE SEQUENCE</scope>
    <source>
        <strain evidence="6">JCM 4646</strain>
    </source>
</reference>
<dbReference type="InterPro" id="IPR022409">
    <property type="entry name" value="PKD/Chitinase_dom"/>
</dbReference>
<evidence type="ECO:0000313" key="7">
    <source>
        <dbReference type="Proteomes" id="UP000617734"/>
    </source>
</evidence>
<feature type="domain" description="PKD" evidence="5">
    <location>
        <begin position="119"/>
        <end position="177"/>
    </location>
</feature>
<dbReference type="SUPFAM" id="SSF49299">
    <property type="entry name" value="PKD domain"/>
    <property type="match status" value="2"/>
</dbReference>
<comment type="similarity">
    <text evidence="4">Belongs to the peptidase S8 family.</text>
</comment>
<dbReference type="InterPro" id="IPR000601">
    <property type="entry name" value="PKD_dom"/>
</dbReference>
<dbReference type="InterPro" id="IPR035986">
    <property type="entry name" value="PKD_dom_sf"/>
</dbReference>
<dbReference type="AlphaFoldDB" id="A0A919FVZ4"/>
<keyword evidence="2" id="KW-0378">Hydrolase</keyword>
<dbReference type="Proteomes" id="UP000617734">
    <property type="component" value="Unassembled WGS sequence"/>
</dbReference>
<name>A0A919FVZ4_9ACTN</name>
<keyword evidence="3" id="KW-0720">Serine protease</keyword>
<dbReference type="Gene3D" id="3.40.50.200">
    <property type="entry name" value="Peptidase S8/S53 domain"/>
    <property type="match status" value="1"/>
</dbReference>